<name>A0A9J6BDW2_POLVA</name>
<dbReference type="PANTHER" id="PTHR45627">
    <property type="entry name" value="ADENYLATE CYCLASE TYPE 1"/>
    <property type="match status" value="1"/>
</dbReference>
<comment type="catalytic activity">
    <reaction evidence="1">
        <text>ATP = 3',5'-cyclic AMP + diphosphate</text>
        <dbReference type="Rhea" id="RHEA:15389"/>
        <dbReference type="ChEBI" id="CHEBI:30616"/>
        <dbReference type="ChEBI" id="CHEBI:33019"/>
        <dbReference type="ChEBI" id="CHEBI:58165"/>
        <dbReference type="EC" id="4.6.1.1"/>
    </reaction>
</comment>
<feature type="transmembrane region" description="Helical" evidence="16">
    <location>
        <begin position="843"/>
        <end position="863"/>
    </location>
</feature>
<dbReference type="EC" id="4.6.1.1" evidence="4"/>
<gene>
    <name evidence="18" type="ORF">PVAND_016021</name>
</gene>
<dbReference type="InterPro" id="IPR001054">
    <property type="entry name" value="A/G_cyclase"/>
</dbReference>
<dbReference type="InterPro" id="IPR032675">
    <property type="entry name" value="LRR_dom_sf"/>
</dbReference>
<dbReference type="EMBL" id="JADBJN010000004">
    <property type="protein sequence ID" value="KAG5668065.1"/>
    <property type="molecule type" value="Genomic_DNA"/>
</dbReference>
<evidence type="ECO:0000256" key="15">
    <source>
        <dbReference type="SAM" id="MobiDB-lite"/>
    </source>
</evidence>
<dbReference type="GO" id="GO:0005886">
    <property type="term" value="C:plasma membrane"/>
    <property type="evidence" value="ECO:0007669"/>
    <property type="project" value="InterPro"/>
</dbReference>
<keyword evidence="5 16" id="KW-0812">Transmembrane</keyword>
<dbReference type="FunFam" id="3.30.70.1230:FF:000031">
    <property type="entry name" value="Adenylate cyclase type 7"/>
    <property type="match status" value="1"/>
</dbReference>
<dbReference type="InterPro" id="IPR009398">
    <property type="entry name" value="Adcy_conserved_dom"/>
</dbReference>
<evidence type="ECO:0000256" key="6">
    <source>
        <dbReference type="ARBA" id="ARBA00022723"/>
    </source>
</evidence>
<dbReference type="InterPro" id="IPR032628">
    <property type="entry name" value="AC_N"/>
</dbReference>
<dbReference type="GO" id="GO:0007189">
    <property type="term" value="P:adenylate cyclase-activating G protein-coupled receptor signaling pathway"/>
    <property type="evidence" value="ECO:0007669"/>
    <property type="project" value="TreeGrafter"/>
</dbReference>
<evidence type="ECO:0000256" key="7">
    <source>
        <dbReference type="ARBA" id="ARBA00022741"/>
    </source>
</evidence>
<dbReference type="Pfam" id="PF06327">
    <property type="entry name" value="Adcy_cons_dom"/>
    <property type="match status" value="1"/>
</dbReference>
<dbReference type="CDD" id="cd07302">
    <property type="entry name" value="CHD"/>
    <property type="match status" value="1"/>
</dbReference>
<dbReference type="GO" id="GO:0006171">
    <property type="term" value="P:cAMP biosynthetic process"/>
    <property type="evidence" value="ECO:0007669"/>
    <property type="project" value="UniProtKB-KW"/>
</dbReference>
<evidence type="ECO:0000256" key="14">
    <source>
        <dbReference type="RuleBase" id="RU000405"/>
    </source>
</evidence>
<dbReference type="Gene3D" id="3.80.10.10">
    <property type="entry name" value="Ribonuclease Inhibitor"/>
    <property type="match status" value="1"/>
</dbReference>
<feature type="transmembrane region" description="Helical" evidence="16">
    <location>
        <begin position="369"/>
        <end position="392"/>
    </location>
</feature>
<feature type="compositionally biased region" description="Low complexity" evidence="15">
    <location>
        <begin position="15"/>
        <end position="26"/>
    </location>
</feature>
<proteinExistence type="inferred from homology"/>
<evidence type="ECO:0000256" key="1">
    <source>
        <dbReference type="ARBA" id="ARBA00001593"/>
    </source>
</evidence>
<evidence type="ECO:0000256" key="13">
    <source>
        <dbReference type="ARBA" id="ARBA00023239"/>
    </source>
</evidence>
<keyword evidence="10 16" id="KW-1133">Transmembrane helix</keyword>
<dbReference type="GO" id="GO:0035556">
    <property type="term" value="P:intracellular signal transduction"/>
    <property type="evidence" value="ECO:0007669"/>
    <property type="project" value="InterPro"/>
</dbReference>
<dbReference type="Gene3D" id="3.30.70.1230">
    <property type="entry name" value="Nucleotide cyclase"/>
    <property type="match status" value="1"/>
</dbReference>
<keyword evidence="11" id="KW-0115">cAMP biosynthesis</keyword>
<dbReference type="Pfam" id="PF16214">
    <property type="entry name" value="AC_N"/>
    <property type="match status" value="1"/>
</dbReference>
<keyword evidence="19" id="KW-1185">Reference proteome</keyword>
<dbReference type="SUPFAM" id="SSF52058">
    <property type="entry name" value="L domain-like"/>
    <property type="match status" value="1"/>
</dbReference>
<evidence type="ECO:0000256" key="11">
    <source>
        <dbReference type="ARBA" id="ARBA00022998"/>
    </source>
</evidence>
<dbReference type="AlphaFoldDB" id="A0A9J6BDW2"/>
<dbReference type="PROSITE" id="PS00452">
    <property type="entry name" value="GUANYLATE_CYCLASE_1"/>
    <property type="match status" value="1"/>
</dbReference>
<feature type="transmembrane region" description="Helical" evidence="16">
    <location>
        <begin position="255"/>
        <end position="276"/>
    </location>
</feature>
<dbReference type="OrthoDB" id="7789456at2759"/>
<feature type="compositionally biased region" description="Polar residues" evidence="15">
    <location>
        <begin position="87"/>
        <end position="107"/>
    </location>
</feature>
<dbReference type="GO" id="GO:0004016">
    <property type="term" value="F:adenylate cyclase activity"/>
    <property type="evidence" value="ECO:0007669"/>
    <property type="project" value="UniProtKB-EC"/>
</dbReference>
<evidence type="ECO:0000256" key="5">
    <source>
        <dbReference type="ARBA" id="ARBA00022692"/>
    </source>
</evidence>
<protein>
    <recommendedName>
        <fullName evidence="4">adenylate cyclase</fullName>
        <ecNumber evidence="4">4.6.1.1</ecNumber>
    </recommendedName>
</protein>
<feature type="transmembrane region" description="Helical" evidence="16">
    <location>
        <begin position="341"/>
        <end position="362"/>
    </location>
</feature>
<dbReference type="GO" id="GO:0046872">
    <property type="term" value="F:metal ion binding"/>
    <property type="evidence" value="ECO:0007669"/>
    <property type="project" value="UniProtKB-KW"/>
</dbReference>
<evidence type="ECO:0000313" key="18">
    <source>
        <dbReference type="EMBL" id="KAG5668065.1"/>
    </source>
</evidence>
<evidence type="ECO:0000256" key="4">
    <source>
        <dbReference type="ARBA" id="ARBA00012201"/>
    </source>
</evidence>
<dbReference type="GO" id="GO:0005524">
    <property type="term" value="F:ATP binding"/>
    <property type="evidence" value="ECO:0007669"/>
    <property type="project" value="UniProtKB-KW"/>
</dbReference>
<keyword evidence="6" id="KW-0479">Metal-binding</keyword>
<evidence type="ECO:0000256" key="9">
    <source>
        <dbReference type="ARBA" id="ARBA00022842"/>
    </source>
</evidence>
<feature type="region of interest" description="Disordered" evidence="15">
    <location>
        <begin position="1"/>
        <end position="63"/>
    </location>
</feature>
<keyword evidence="12 16" id="KW-0472">Membrane</keyword>
<feature type="region of interest" description="Disordered" evidence="15">
    <location>
        <begin position="87"/>
        <end position="110"/>
    </location>
</feature>
<accession>A0A9J6BDW2</accession>
<evidence type="ECO:0000256" key="8">
    <source>
        <dbReference type="ARBA" id="ARBA00022840"/>
    </source>
</evidence>
<feature type="transmembrane region" description="Helical" evidence="16">
    <location>
        <begin position="884"/>
        <end position="904"/>
    </location>
</feature>
<feature type="compositionally biased region" description="Basic residues" evidence="15">
    <location>
        <begin position="32"/>
        <end position="48"/>
    </location>
</feature>
<dbReference type="PANTHER" id="PTHR45627:SF16">
    <property type="entry name" value="ADENYLATE CYCLASE"/>
    <property type="match status" value="1"/>
</dbReference>
<keyword evidence="7" id="KW-0547">Nucleotide-binding</keyword>
<dbReference type="InterPro" id="IPR029787">
    <property type="entry name" value="Nucleotide_cyclase"/>
</dbReference>
<dbReference type="InterPro" id="IPR018297">
    <property type="entry name" value="A/G_cyclase_CS"/>
</dbReference>
<evidence type="ECO:0000259" key="17">
    <source>
        <dbReference type="PROSITE" id="PS50125"/>
    </source>
</evidence>
<sequence>MSSFSLLRSFSTDTSNPPSSSHPQNQLITPPKNRRMNKRFSFHQKQHQSVKDPMEASSLIRSDKKSKALTRRWSSLKQYQTTALSQQSLATGSSAVTSASPSPQNAASEKKKWEVIEHYKGNANGRDTVSSSLLAAGITTFNIDIRQQQQQQQQQNSSNSCRHSIASKSCISMLNDNVNSDFMGFSERTSIIDHSGDNNNNSNGFNIDCTTDDHETSNGKRSNGLRKFIKSSKFKNIQIEMLYQRYLLRMNQNNAAHIVWLLFALIAILAIIHGQFFVSRWNENERCRLKSNESDGNFTEIYNFTLFELVPIMEFNGSVIEYNGEKCERVLTTYELLGTNLMQFSLLGLCFVLYTILLLCLYKQRINEIYLFHVSYAIIISLVIIDISFSMTNMGRDYTSAGGCTLICIYITYTMLPIRLQEAIVGGVLISISHITLLLHLHKMNTWNMIISEMVSLLCTNITGILLHSPKEKAQRKAFLETRQCVEARLKIQRENQQQEQLLLSVLPRHVAMEMKNDIAGQPKEAQFHKIYIQRHENVSILFADICGFTTLSDQCTAEELVRLLNELFARFDRLAAEHHCLRIKLLGDCYYCVSGLPEARPDHALCAVEMGLDMIDAIALVREVMAVNVNMRVGIHTGRVHCGVLGLKKWQFDVWSNDVTLANIMESGGIPGRVHITKETLNCLNNHYEVEDGRGDERNSYLKDHQIKTYLIIPKESHRYSSIQRPTGRQQCPNTNSISKELRMMGHWHNKMGNSDKQDVKSSEDEVNEYLVKAIDARSIDRLRTDHFRRVFLTFKDEKIEKKYCQEPDPMLRTYFYCTIIISIGILIIQLLSYELDRYSCYIYTLFILIIVSISVPVLLHFDQIKHTLFNQLVTKLHNQRIIAQKLSFCIVVTVISLAFHRFENFPNVIYLYLYINNCDIDNITRNQIGSWKNMKALCIEDCSFKHLKADLIRDLVNLEYISFADNEIEDIDMEFLEILDDLENLKFLNLSGNKNIDMWFAENNEKGNTFFEIYKEIETMNRFKNLENQLNLHKSKNINLEQQNQILMSKLSAKK</sequence>
<organism evidence="18 19">
    <name type="scientific">Polypedilum vanderplanki</name>
    <name type="common">Sleeping chironomid midge</name>
    <dbReference type="NCBI Taxonomy" id="319348"/>
    <lineage>
        <taxon>Eukaryota</taxon>
        <taxon>Metazoa</taxon>
        <taxon>Ecdysozoa</taxon>
        <taxon>Arthropoda</taxon>
        <taxon>Hexapoda</taxon>
        <taxon>Insecta</taxon>
        <taxon>Pterygota</taxon>
        <taxon>Neoptera</taxon>
        <taxon>Endopterygota</taxon>
        <taxon>Diptera</taxon>
        <taxon>Nematocera</taxon>
        <taxon>Chironomoidea</taxon>
        <taxon>Chironomidae</taxon>
        <taxon>Chironominae</taxon>
        <taxon>Polypedilum</taxon>
        <taxon>Polypedilum</taxon>
    </lineage>
</organism>
<feature type="transmembrane region" description="Helical" evidence="16">
    <location>
        <begin position="816"/>
        <end position="837"/>
    </location>
</feature>
<reference evidence="18" key="1">
    <citation type="submission" date="2021-03" db="EMBL/GenBank/DDBJ databases">
        <title>Chromosome level genome of the anhydrobiotic midge Polypedilum vanderplanki.</title>
        <authorList>
            <person name="Yoshida Y."/>
            <person name="Kikawada T."/>
            <person name="Gusev O."/>
        </authorList>
    </citation>
    <scope>NUCLEOTIDE SEQUENCE</scope>
    <source>
        <strain evidence="18">NIAS01</strain>
        <tissue evidence="18">Whole body or cell culture</tissue>
    </source>
</reference>
<evidence type="ECO:0000313" key="19">
    <source>
        <dbReference type="Proteomes" id="UP001107558"/>
    </source>
</evidence>
<feature type="compositionally biased region" description="Polar residues" evidence="15">
    <location>
        <begin position="1"/>
        <end position="14"/>
    </location>
</feature>
<evidence type="ECO:0000256" key="10">
    <source>
        <dbReference type="ARBA" id="ARBA00022989"/>
    </source>
</evidence>
<dbReference type="SUPFAM" id="SSF55073">
    <property type="entry name" value="Nucleotide cyclase"/>
    <property type="match status" value="1"/>
</dbReference>
<dbReference type="SMART" id="SM00044">
    <property type="entry name" value="CYCc"/>
    <property type="match status" value="1"/>
</dbReference>
<evidence type="ECO:0000256" key="16">
    <source>
        <dbReference type="SAM" id="Phobius"/>
    </source>
</evidence>
<evidence type="ECO:0000256" key="3">
    <source>
        <dbReference type="ARBA" id="ARBA00004141"/>
    </source>
</evidence>
<comment type="similarity">
    <text evidence="14">Belongs to the adenylyl cyclase class-4/guanylyl cyclase family.</text>
</comment>
<feature type="transmembrane region" description="Helical" evidence="16">
    <location>
        <begin position="423"/>
        <end position="441"/>
    </location>
</feature>
<keyword evidence="9" id="KW-0460">Magnesium</keyword>
<dbReference type="PROSITE" id="PS50125">
    <property type="entry name" value="GUANYLATE_CYCLASE_2"/>
    <property type="match status" value="1"/>
</dbReference>
<feature type="domain" description="Guanylate cyclase" evidence="17">
    <location>
        <begin position="540"/>
        <end position="667"/>
    </location>
</feature>
<keyword evidence="13 14" id="KW-0456">Lyase</keyword>
<dbReference type="Proteomes" id="UP001107558">
    <property type="component" value="Chromosome 4"/>
</dbReference>
<comment type="caution">
    <text evidence="18">The sequence shown here is derived from an EMBL/GenBank/DDBJ whole genome shotgun (WGS) entry which is preliminary data.</text>
</comment>
<dbReference type="Pfam" id="PF00211">
    <property type="entry name" value="Guanylate_cyc"/>
    <property type="match status" value="1"/>
</dbReference>
<keyword evidence="8" id="KW-0067">ATP-binding</keyword>
<comment type="cofactor">
    <cofactor evidence="2">
        <name>Mg(2+)</name>
        <dbReference type="ChEBI" id="CHEBI:18420"/>
    </cofactor>
</comment>
<feature type="transmembrane region" description="Helical" evidence="16">
    <location>
        <begin position="398"/>
        <end position="416"/>
    </location>
</feature>
<evidence type="ECO:0000256" key="12">
    <source>
        <dbReference type="ARBA" id="ARBA00023136"/>
    </source>
</evidence>
<evidence type="ECO:0000256" key="2">
    <source>
        <dbReference type="ARBA" id="ARBA00001946"/>
    </source>
</evidence>
<comment type="subcellular location">
    <subcellularLocation>
        <location evidence="3">Membrane</location>
        <topology evidence="3">Multi-pass membrane protein</topology>
    </subcellularLocation>
</comment>